<dbReference type="EMBL" id="DS231709">
    <property type="protein sequence ID" value="KNB10796.1"/>
    <property type="molecule type" value="Genomic_DNA"/>
</dbReference>
<dbReference type="KEGG" id="fox:FOXG_10921"/>
<protein>
    <recommendedName>
        <fullName evidence="1">Hemerythrin-like domain-containing protein</fullName>
    </recommendedName>
</protein>
<dbReference type="InterPro" id="IPR053206">
    <property type="entry name" value="Dimeric_xanthone_biosynth"/>
</dbReference>
<evidence type="ECO:0000313" key="2">
    <source>
        <dbReference type="EMBL" id="KNB10796.1"/>
    </source>
</evidence>
<sequence>MMEEPKKPWVDGPFELIGASRAGDSLEKRAQGARKCAAGMAVVHNLFLRGVNAIYLQAMNVAERGTQKDKVDFASFAWAWSQEIQEHHDIEEEKIFPEINRITGVPGLMDANIDEHRLFHEGLDRFTTYIEKIRKDEEELDGSKLREIIDSFMPSLTTHLHNEIDTLVGLEKYADKCDWGAWFEKTGAEIGSNAMKKASHRNEILPLALILHDKDFEGGIWADFPPLPWIALVAIRWLFVRTHQDWWRFAGCDSSSNRQELPFA</sequence>
<dbReference type="Pfam" id="PF01814">
    <property type="entry name" value="Hemerythrin"/>
    <property type="match status" value="1"/>
</dbReference>
<dbReference type="PANTHER" id="PTHR38048:SF2">
    <property type="entry name" value="HEMERYTHRIN-LIKE DOMAIN-CONTAINING PROTEIN"/>
    <property type="match status" value="1"/>
</dbReference>
<evidence type="ECO:0000313" key="3">
    <source>
        <dbReference type="Proteomes" id="UP000009097"/>
    </source>
</evidence>
<dbReference type="Proteomes" id="UP000009097">
    <property type="component" value="Unassembled WGS sequence"/>
</dbReference>
<dbReference type="Gene3D" id="1.20.120.520">
    <property type="entry name" value="nmb1532 protein domain like"/>
    <property type="match status" value="1"/>
</dbReference>
<evidence type="ECO:0000259" key="1">
    <source>
        <dbReference type="Pfam" id="PF01814"/>
    </source>
</evidence>
<dbReference type="AlphaFoldDB" id="A0A0J9VJ37"/>
<dbReference type="VEuPathDB" id="FungiDB:FOXG_10921"/>
<accession>A0A0J9VJ37</accession>
<name>A0A0J9VJ37_FUSO4</name>
<dbReference type="RefSeq" id="XP_018248841.1">
    <property type="nucleotide sequence ID" value="XM_018390392.1"/>
</dbReference>
<gene>
    <name evidence="2" type="ORF">FOXG_10921</name>
</gene>
<reference evidence="2" key="1">
    <citation type="submission" date="2007-04" db="EMBL/GenBank/DDBJ databases">
        <authorList>
            <consortium name="The Broad Institute Genome Sequencing Platform"/>
            <person name="Birren B."/>
            <person name="Lander E."/>
            <person name="Galagan J."/>
            <person name="Nusbaum C."/>
            <person name="Devon K."/>
            <person name="Ma L.-J."/>
            <person name="Jaffe D."/>
            <person name="Butler J."/>
            <person name="Alvarez P."/>
            <person name="Gnerre S."/>
            <person name="Grabherr M."/>
            <person name="Kleber M."/>
            <person name="Mauceli E."/>
            <person name="Brockman W."/>
            <person name="MacCallum I.A."/>
            <person name="Young S."/>
            <person name="LaButti K."/>
            <person name="DeCaprio D."/>
            <person name="Crawford M."/>
            <person name="Koehrsen M."/>
            <person name="Engels R."/>
            <person name="Montgomery P."/>
            <person name="Pearson M."/>
            <person name="Howarth C."/>
            <person name="Larson L."/>
            <person name="White J."/>
            <person name="O'Leary S."/>
            <person name="Kodira C."/>
            <person name="Zeng Q."/>
            <person name="Yandava C."/>
            <person name="Alvarado L."/>
            <person name="Kistler C."/>
            <person name="Shim W.-B."/>
            <person name="Kang S."/>
            <person name="Woloshuk C."/>
        </authorList>
    </citation>
    <scope>NUCLEOTIDE SEQUENCE</scope>
    <source>
        <strain evidence="2">4287</strain>
    </source>
</reference>
<feature type="domain" description="Hemerythrin-like" evidence="1">
    <location>
        <begin position="44"/>
        <end position="168"/>
    </location>
</feature>
<dbReference type="OrthoDB" id="58416at2759"/>
<dbReference type="GeneID" id="28952357"/>
<dbReference type="InterPro" id="IPR012312">
    <property type="entry name" value="Hemerythrin-like"/>
</dbReference>
<reference evidence="2" key="2">
    <citation type="journal article" date="2010" name="Nature">
        <title>Comparative genomics reveals mobile pathogenicity chromosomes in Fusarium.</title>
        <authorList>
            <person name="Ma L.J."/>
            <person name="van der Does H.C."/>
            <person name="Borkovich K.A."/>
            <person name="Coleman J.J."/>
            <person name="Daboussi M.J."/>
            <person name="Di Pietro A."/>
            <person name="Dufresne M."/>
            <person name="Freitag M."/>
            <person name="Grabherr M."/>
            <person name="Henrissat B."/>
            <person name="Houterman P.M."/>
            <person name="Kang S."/>
            <person name="Shim W.B."/>
            <person name="Woloshuk C."/>
            <person name="Xie X."/>
            <person name="Xu J.R."/>
            <person name="Antoniw J."/>
            <person name="Baker S.E."/>
            <person name="Bluhm B.H."/>
            <person name="Breakspear A."/>
            <person name="Brown D.W."/>
            <person name="Butchko R.A."/>
            <person name="Chapman S."/>
            <person name="Coulson R."/>
            <person name="Coutinho P.M."/>
            <person name="Danchin E.G."/>
            <person name="Diener A."/>
            <person name="Gale L.R."/>
            <person name="Gardiner D.M."/>
            <person name="Goff S."/>
            <person name="Hammond-Kosack K.E."/>
            <person name="Hilburn K."/>
            <person name="Hua-Van A."/>
            <person name="Jonkers W."/>
            <person name="Kazan K."/>
            <person name="Kodira C.D."/>
            <person name="Koehrsen M."/>
            <person name="Kumar L."/>
            <person name="Lee Y.H."/>
            <person name="Li L."/>
            <person name="Manners J.M."/>
            <person name="Miranda-Saavedra D."/>
            <person name="Mukherjee M."/>
            <person name="Park G."/>
            <person name="Park J."/>
            <person name="Park S.Y."/>
            <person name="Proctor R.H."/>
            <person name="Regev A."/>
            <person name="Ruiz-Roldan M.C."/>
            <person name="Sain D."/>
            <person name="Sakthikumar S."/>
            <person name="Sykes S."/>
            <person name="Schwartz D.C."/>
            <person name="Turgeon B.G."/>
            <person name="Wapinski I."/>
            <person name="Yoder O."/>
            <person name="Young S."/>
            <person name="Zeng Q."/>
            <person name="Zhou S."/>
            <person name="Galagan J."/>
            <person name="Cuomo C.A."/>
            <person name="Kistler H.C."/>
            <person name="Rep M."/>
        </authorList>
    </citation>
    <scope>NUCLEOTIDE SEQUENCE [LARGE SCALE GENOMIC DNA]</scope>
    <source>
        <strain evidence="2">4287</strain>
    </source>
</reference>
<organism evidence="2 3">
    <name type="scientific">Fusarium oxysporum f. sp. lycopersici (strain 4287 / CBS 123668 / FGSC 9935 / NRRL 34936)</name>
    <name type="common">Fusarium vascular wilt of tomato</name>
    <dbReference type="NCBI Taxonomy" id="426428"/>
    <lineage>
        <taxon>Eukaryota</taxon>
        <taxon>Fungi</taxon>
        <taxon>Dikarya</taxon>
        <taxon>Ascomycota</taxon>
        <taxon>Pezizomycotina</taxon>
        <taxon>Sordariomycetes</taxon>
        <taxon>Hypocreomycetidae</taxon>
        <taxon>Hypocreales</taxon>
        <taxon>Nectriaceae</taxon>
        <taxon>Fusarium</taxon>
        <taxon>Fusarium oxysporum species complex</taxon>
    </lineage>
</organism>
<dbReference type="PANTHER" id="PTHR38048">
    <property type="entry name" value="EXPRESSED PROTEIN"/>
    <property type="match status" value="1"/>
</dbReference>
<proteinExistence type="predicted"/>